<sequence>MKYLNNNYQEAISNLQKAEEKLKECNLLETHRKYLLTYSNFAWVFYCINDHEMSQLYIDKIEAIYQESKAYEDLVLSEINGEQGWALVNSCAQYYEKAKECFEEALTGNPEDPEWNSGYATTVYRLKNFRGKIHPEYKSLAFQLLKRAVILNPKDSVIKTFLALELQEMRKNIEAEKYINDALQQNPNVPYVLRYSAIFYRKAQMFEKAIDILKKAVSITPSSGFLYHQLGICYRGMTKKTKEQAYRHHEPTYRKKQEIKELSNKAVFYLEKALEVKRSFLHAHFDLADMYIMFDQFEKAEETYKKALGLTTIPDHERQQVHLQYGKFLENDLKCKDRAVIQYKMCLLIPDETEHRRQCEICLNGIANKKKKRNPDDPSGFSFSYKVNEDNAAHGYKKDSNKNPSIGECSNAFTDLNLE</sequence>
<reference evidence="6" key="1">
    <citation type="thesis" date="2020" institute="ProQuest LLC" country="789 East Eisenhower Parkway, Ann Arbor, MI, USA">
        <title>Comparative Genomics and Chromosome Evolution.</title>
        <authorList>
            <person name="Mudd A.B."/>
        </authorList>
    </citation>
    <scope>NUCLEOTIDE SEQUENCE</scope>
    <source>
        <strain evidence="6">Female2</strain>
        <tissue evidence="6">Blood</tissue>
    </source>
</reference>
<dbReference type="SUPFAM" id="SSF48452">
    <property type="entry name" value="TPR-like"/>
    <property type="match status" value="2"/>
</dbReference>
<name>A0A8T2IQI9_9PIPI</name>
<dbReference type="PANTHER" id="PTHR10271:SF35">
    <property type="entry name" value="INTERFERON INDUCED PROTEIN WITH TETRATRICOPEPTIDE REPEATS 5"/>
    <property type="match status" value="1"/>
</dbReference>
<dbReference type="OrthoDB" id="10043504at2759"/>
<keyword evidence="7" id="KW-1185">Reference proteome</keyword>
<comment type="similarity">
    <text evidence="3">Belongs to the IFIT family.</text>
</comment>
<dbReference type="AlphaFoldDB" id="A0A8T2IQI9"/>
<evidence type="ECO:0008006" key="8">
    <source>
        <dbReference type="Google" id="ProtNLM"/>
    </source>
</evidence>
<feature type="repeat" description="TPR" evidence="4">
    <location>
        <begin position="281"/>
        <end position="314"/>
    </location>
</feature>
<dbReference type="Pfam" id="PF13181">
    <property type="entry name" value="TPR_8"/>
    <property type="match status" value="1"/>
</dbReference>
<evidence type="ECO:0000256" key="5">
    <source>
        <dbReference type="SAM" id="Coils"/>
    </source>
</evidence>
<protein>
    <recommendedName>
        <fullName evidence="8">Interferon-induced protein with tetratricopeptide repeats 5</fullName>
    </recommendedName>
</protein>
<dbReference type="SMART" id="SM00028">
    <property type="entry name" value="TPR"/>
    <property type="match status" value="4"/>
</dbReference>
<keyword evidence="1" id="KW-0677">Repeat</keyword>
<dbReference type="GO" id="GO:0005829">
    <property type="term" value="C:cytosol"/>
    <property type="evidence" value="ECO:0007669"/>
    <property type="project" value="TreeGrafter"/>
</dbReference>
<dbReference type="Gene3D" id="1.25.40.10">
    <property type="entry name" value="Tetratricopeptide repeat domain"/>
    <property type="match status" value="3"/>
</dbReference>
<dbReference type="PROSITE" id="PS50005">
    <property type="entry name" value="TPR"/>
    <property type="match status" value="2"/>
</dbReference>
<accession>A0A8T2IQI9</accession>
<keyword evidence="2 4" id="KW-0802">TPR repeat</keyword>
<proteinExistence type="inferred from homology"/>
<organism evidence="6 7">
    <name type="scientific">Hymenochirus boettgeri</name>
    <name type="common">Congo dwarf clawed frog</name>
    <dbReference type="NCBI Taxonomy" id="247094"/>
    <lineage>
        <taxon>Eukaryota</taxon>
        <taxon>Metazoa</taxon>
        <taxon>Chordata</taxon>
        <taxon>Craniata</taxon>
        <taxon>Vertebrata</taxon>
        <taxon>Euteleostomi</taxon>
        <taxon>Amphibia</taxon>
        <taxon>Batrachia</taxon>
        <taxon>Anura</taxon>
        <taxon>Pipoidea</taxon>
        <taxon>Pipidae</taxon>
        <taxon>Pipinae</taxon>
        <taxon>Hymenochirus</taxon>
    </lineage>
</organism>
<evidence type="ECO:0000256" key="4">
    <source>
        <dbReference type="PROSITE-ProRule" id="PRU00339"/>
    </source>
</evidence>
<feature type="coiled-coil region" evidence="5">
    <location>
        <begin position="1"/>
        <end position="28"/>
    </location>
</feature>
<comment type="caution">
    <text evidence="6">The sequence shown here is derived from an EMBL/GenBank/DDBJ whole genome shotgun (WGS) entry which is preliminary data.</text>
</comment>
<keyword evidence="5" id="KW-0175">Coiled coil</keyword>
<dbReference type="FunFam" id="1.25.40.10:FF:000032">
    <property type="entry name" value="Interferon-induced protein with tetratricopeptide repeats 5"/>
    <property type="match status" value="1"/>
</dbReference>
<dbReference type="InterPro" id="IPR011990">
    <property type="entry name" value="TPR-like_helical_dom_sf"/>
</dbReference>
<evidence type="ECO:0000256" key="3">
    <source>
        <dbReference type="ARBA" id="ARBA00038336"/>
    </source>
</evidence>
<evidence type="ECO:0000313" key="7">
    <source>
        <dbReference type="Proteomes" id="UP000812440"/>
    </source>
</evidence>
<gene>
    <name evidence="6" type="ORF">GDO86_013242</name>
</gene>
<feature type="repeat" description="TPR" evidence="4">
    <location>
        <begin position="190"/>
        <end position="223"/>
    </location>
</feature>
<dbReference type="InterPro" id="IPR019734">
    <property type="entry name" value="TPR_rpt"/>
</dbReference>
<evidence type="ECO:0000256" key="2">
    <source>
        <dbReference type="ARBA" id="ARBA00022803"/>
    </source>
</evidence>
<dbReference type="PANTHER" id="PTHR10271">
    <property type="entry name" value="INTERFERON-INDUCED PROTEIN WITH TETRATRICOPEPTIDE REPEATS"/>
    <property type="match status" value="1"/>
</dbReference>
<evidence type="ECO:0000256" key="1">
    <source>
        <dbReference type="ARBA" id="ARBA00022737"/>
    </source>
</evidence>
<dbReference type="GO" id="GO:0051607">
    <property type="term" value="P:defense response to virus"/>
    <property type="evidence" value="ECO:0007669"/>
    <property type="project" value="TreeGrafter"/>
</dbReference>
<dbReference type="Proteomes" id="UP000812440">
    <property type="component" value="Chromosome 7"/>
</dbReference>
<dbReference type="EMBL" id="JAACNH010000008">
    <property type="protein sequence ID" value="KAG8435219.1"/>
    <property type="molecule type" value="Genomic_DNA"/>
</dbReference>
<evidence type="ECO:0000313" key="6">
    <source>
        <dbReference type="EMBL" id="KAG8435219.1"/>
    </source>
</evidence>